<dbReference type="RefSeq" id="WP_246395533.1">
    <property type="nucleotide sequence ID" value="NZ_JACHIJ010000011.1"/>
</dbReference>
<dbReference type="AlphaFoldDB" id="A0A840NEG0"/>
<protein>
    <submittedName>
        <fullName evidence="1">Uncharacterized protein</fullName>
    </submittedName>
</protein>
<name>A0A840NEG0_9BRAD</name>
<sequence length="331" mass="36938">MSFEGATKLIHQVCTLAGSTSLLDDIRAQTRESGISTAITRHDSAAIFDWLMTSFSYQGISDRVARSYLAKHGNIRWADIEASLRQAQPCSKLTNYWSYGECRYDKGSSTCSQPEHIADCAVPQHKLRNGRLNQTAYSFFLFVRDIAEGDLVGWIDERLREPRNAHGRTEAESAMERQERLLGPLRNVYGVSDKILTMSLSGLLIGAPNSHQNWRETGFGMIAIDSLVHNFLHRTGILHGCGKPHNYGPACYATGGCASIVRDASAQIDAASFNSGFPANFPRFVQHAIWRFCAADGLDICNGNRIDDRKSCENRYCQLGRKCQKWPLKPQ</sequence>
<gene>
    <name evidence="1" type="ORF">HNQ36_005077</name>
</gene>
<dbReference type="Proteomes" id="UP000521227">
    <property type="component" value="Unassembled WGS sequence"/>
</dbReference>
<evidence type="ECO:0000313" key="1">
    <source>
        <dbReference type="EMBL" id="MBB5055066.1"/>
    </source>
</evidence>
<accession>A0A840NEG0</accession>
<dbReference type="EMBL" id="JACHIJ010000011">
    <property type="protein sequence ID" value="MBB5055066.1"/>
    <property type="molecule type" value="Genomic_DNA"/>
</dbReference>
<organism evidence="1 2">
    <name type="scientific">Afipia massiliensis</name>
    <dbReference type="NCBI Taxonomy" id="211460"/>
    <lineage>
        <taxon>Bacteria</taxon>
        <taxon>Pseudomonadati</taxon>
        <taxon>Pseudomonadota</taxon>
        <taxon>Alphaproteobacteria</taxon>
        <taxon>Hyphomicrobiales</taxon>
        <taxon>Nitrobacteraceae</taxon>
        <taxon>Afipia</taxon>
    </lineage>
</organism>
<reference evidence="1 2" key="1">
    <citation type="submission" date="2020-08" db="EMBL/GenBank/DDBJ databases">
        <title>Genomic Encyclopedia of Type Strains, Phase IV (KMG-IV): sequencing the most valuable type-strain genomes for metagenomic binning, comparative biology and taxonomic classification.</title>
        <authorList>
            <person name="Goeker M."/>
        </authorList>
    </citation>
    <scope>NUCLEOTIDE SEQUENCE [LARGE SCALE GENOMIC DNA]</scope>
    <source>
        <strain evidence="1 2">DSM 17498</strain>
    </source>
</reference>
<evidence type="ECO:0000313" key="2">
    <source>
        <dbReference type="Proteomes" id="UP000521227"/>
    </source>
</evidence>
<proteinExistence type="predicted"/>
<comment type="caution">
    <text evidence="1">The sequence shown here is derived from an EMBL/GenBank/DDBJ whole genome shotgun (WGS) entry which is preliminary data.</text>
</comment>